<proteinExistence type="predicted"/>
<dbReference type="GO" id="GO:0006874">
    <property type="term" value="P:intracellular calcium ion homeostasis"/>
    <property type="evidence" value="ECO:0007669"/>
    <property type="project" value="TreeGrafter"/>
</dbReference>
<dbReference type="InterPro" id="IPR008942">
    <property type="entry name" value="ENTH_VHS"/>
</dbReference>
<dbReference type="Gene3D" id="1.25.40.90">
    <property type="match status" value="1"/>
</dbReference>
<sequence length="523" mass="58161">MTSHQLAIAKASLLAGLLRPDPISVSREESAKFDALLKAVILKCSPENVQRCKQWTLENIYQSTARSGALGKYLTAFTASLGGPDRNKKTDARTKPSIKRQRLHILYLVNDILYHGKYRIEDSSICCKIQPSLTNLIGCCASFKGCPKHLSKIMDLILLWKEKSYFPDDYIDKLRAAVSKAEESGQHIETSTESENKEEKMTLPKSIPYIMPASHGDLSTPWYDLPAGNLMPHIIPNSTRPINPDLIKPLQFVTGPADETLVSAVKKLQDDVEILFGGEQEKDEKVTSDIDELGQPIILDEITGEVIDGEGYYGWSRNFCERMRRRKTGSGRAGKNDHSGRSSKSTSSSPDVRKRRYSGSDESGDRSRRRRRSYSSSHSPSPSDQRSLSSRSRSNSRSRPRSPARVEIATDPTQDGSTSKDELLQQSLAGSIPPFQNELNSSYPPHPPIPLPNMHPTGLAPFSTWPPPPIPFPINPNPQQLGTWLPPQFPPRPGQFQQHPAPYPFPGSGFWQNSQAGRGHQFG</sequence>
<dbReference type="GO" id="GO:0048471">
    <property type="term" value="C:perinuclear region of cytoplasm"/>
    <property type="evidence" value="ECO:0007669"/>
    <property type="project" value="TreeGrafter"/>
</dbReference>
<reference evidence="3 4" key="1">
    <citation type="journal article" date="2018" name="BMC Genomics">
        <title>Comparative genome analyses reveal sequence features reflecting distinct modes of host-adaptation between dicot and monocot powdery mildew.</title>
        <authorList>
            <person name="Wu Y."/>
            <person name="Ma X."/>
            <person name="Pan Z."/>
            <person name="Kale S.D."/>
            <person name="Song Y."/>
            <person name="King H."/>
            <person name="Zhang Q."/>
            <person name="Presley C."/>
            <person name="Deng X."/>
            <person name="Wei C.I."/>
            <person name="Xiao S."/>
        </authorList>
    </citation>
    <scope>NUCLEOTIDE SEQUENCE [LARGE SCALE GENOMIC DNA]</scope>
    <source>
        <strain evidence="3">UMSG1</strain>
    </source>
</reference>
<evidence type="ECO:0000256" key="1">
    <source>
        <dbReference type="SAM" id="MobiDB-lite"/>
    </source>
</evidence>
<dbReference type="EMBL" id="MCBS01023316">
    <property type="protein sequence ID" value="RKF75571.1"/>
    <property type="molecule type" value="Genomic_DNA"/>
</dbReference>
<organism evidence="3 4">
    <name type="scientific">Golovinomyces cichoracearum</name>
    <dbReference type="NCBI Taxonomy" id="62708"/>
    <lineage>
        <taxon>Eukaryota</taxon>
        <taxon>Fungi</taxon>
        <taxon>Dikarya</taxon>
        <taxon>Ascomycota</taxon>
        <taxon>Pezizomycotina</taxon>
        <taxon>Leotiomycetes</taxon>
        <taxon>Erysiphales</taxon>
        <taxon>Erysiphaceae</taxon>
        <taxon>Golovinomyces</taxon>
    </lineage>
</organism>
<evidence type="ECO:0000313" key="3">
    <source>
        <dbReference type="EMBL" id="RKF75571.1"/>
    </source>
</evidence>
<dbReference type="Proteomes" id="UP000285326">
    <property type="component" value="Unassembled WGS sequence"/>
</dbReference>
<dbReference type="InterPro" id="IPR006569">
    <property type="entry name" value="CID_dom"/>
</dbReference>
<dbReference type="Pfam" id="PF04818">
    <property type="entry name" value="CID"/>
    <property type="match status" value="1"/>
</dbReference>
<protein>
    <submittedName>
        <fullName evidence="3">Putative calcium homeostasis endoplasmic reticulum protein</fullName>
    </submittedName>
</protein>
<feature type="compositionally biased region" description="Low complexity" evidence="1">
    <location>
        <begin position="374"/>
        <end position="393"/>
    </location>
</feature>
<comment type="caution">
    <text evidence="3">The sequence shown here is derived from an EMBL/GenBank/DDBJ whole genome shotgun (WGS) entry which is preliminary data.</text>
</comment>
<feature type="region of interest" description="Disordered" evidence="1">
    <location>
        <begin position="326"/>
        <end position="455"/>
    </location>
</feature>
<evidence type="ECO:0000313" key="4">
    <source>
        <dbReference type="Proteomes" id="UP000285326"/>
    </source>
</evidence>
<name>A0A420IM19_9PEZI</name>
<feature type="domain" description="CID" evidence="2">
    <location>
        <begin position="25"/>
        <end position="182"/>
    </location>
</feature>
<feature type="compositionally biased region" description="Pro residues" evidence="1">
    <location>
        <begin position="444"/>
        <end position="453"/>
    </location>
</feature>
<dbReference type="AlphaFoldDB" id="A0A420IM19"/>
<feature type="region of interest" description="Disordered" evidence="1">
    <location>
        <begin position="470"/>
        <end position="523"/>
    </location>
</feature>
<evidence type="ECO:0000259" key="2">
    <source>
        <dbReference type="PROSITE" id="PS51391"/>
    </source>
</evidence>
<dbReference type="PROSITE" id="PS51391">
    <property type="entry name" value="CID"/>
    <property type="match status" value="1"/>
</dbReference>
<accession>A0A420IM19</accession>
<dbReference type="PANTHER" id="PTHR12323">
    <property type="entry name" value="SR-RELATED CTD ASSOCIATED FACTOR 6"/>
    <property type="match status" value="1"/>
</dbReference>
<gene>
    <name evidence="3" type="ORF">GcM1_233082</name>
</gene>
<dbReference type="PANTHER" id="PTHR12323:SF0">
    <property type="entry name" value="CALCIUM HOMEOSTASIS ENDOPLASMIC RETICULUM PROTEIN"/>
    <property type="match status" value="1"/>
</dbReference>